<feature type="signal peptide" evidence="1">
    <location>
        <begin position="1"/>
        <end position="19"/>
    </location>
</feature>
<dbReference type="OrthoDB" id="6498260at2759"/>
<reference evidence="2" key="1">
    <citation type="submission" date="2020-11" db="EMBL/GenBank/DDBJ databases">
        <authorList>
            <person name="Tran Van P."/>
        </authorList>
    </citation>
    <scope>NUCLEOTIDE SEQUENCE</scope>
</reference>
<evidence type="ECO:0000256" key="1">
    <source>
        <dbReference type="SAM" id="SignalP"/>
    </source>
</evidence>
<dbReference type="AlphaFoldDB" id="A0A7R9KV49"/>
<feature type="chain" id="PRO_5036403414" description="Chitinase" evidence="1">
    <location>
        <begin position="20"/>
        <end position="232"/>
    </location>
</feature>
<evidence type="ECO:0000313" key="2">
    <source>
        <dbReference type="EMBL" id="CAD7629866.1"/>
    </source>
</evidence>
<evidence type="ECO:0000313" key="3">
    <source>
        <dbReference type="Proteomes" id="UP000759131"/>
    </source>
</evidence>
<feature type="non-terminal residue" evidence="2">
    <location>
        <position position="1"/>
    </location>
</feature>
<keyword evidence="1" id="KW-0732">Signal</keyword>
<keyword evidence="3" id="KW-1185">Reference proteome</keyword>
<protein>
    <recommendedName>
        <fullName evidence="4">Chitinase</fullName>
    </recommendedName>
</protein>
<accession>A0A7R9KV49</accession>
<dbReference type="Gene3D" id="3.20.20.80">
    <property type="entry name" value="Glycosidases"/>
    <property type="match status" value="1"/>
</dbReference>
<organism evidence="2">
    <name type="scientific">Medioppia subpectinata</name>
    <dbReference type="NCBI Taxonomy" id="1979941"/>
    <lineage>
        <taxon>Eukaryota</taxon>
        <taxon>Metazoa</taxon>
        <taxon>Ecdysozoa</taxon>
        <taxon>Arthropoda</taxon>
        <taxon>Chelicerata</taxon>
        <taxon>Arachnida</taxon>
        <taxon>Acari</taxon>
        <taxon>Acariformes</taxon>
        <taxon>Sarcoptiformes</taxon>
        <taxon>Oribatida</taxon>
        <taxon>Brachypylina</taxon>
        <taxon>Oppioidea</taxon>
        <taxon>Oppiidae</taxon>
        <taxon>Medioppia</taxon>
    </lineage>
</organism>
<dbReference type="EMBL" id="OC861981">
    <property type="protein sequence ID" value="CAD7629866.1"/>
    <property type="molecule type" value="Genomic_DNA"/>
</dbReference>
<sequence length="232" mass="24944">MFALKVALVVVSMISVAIGAGIRAAPYYMPLDNNGQDFDMAKVIEASGVKQFILAFALASDDGQCIPTWDGKINQKIADDQVVLKKVQAIRAAGGDISVSFGGYNGIDLAHVCKDVNSLANAHQIVIDKYSLTNVDFDVEHDNLGDVQGGTLRFNAIKVLQQSAKSKDKQQTLPSTTVGLSGLGRDEIKLGVDLGAKMDLAVVQVRNRCRPPNPPVLCTFCPCLMPNRKLDQ</sequence>
<name>A0A7R9KV49_9ACAR</name>
<proteinExistence type="predicted"/>
<dbReference type="PANTHER" id="PTHR42976">
    <property type="entry name" value="BIFUNCTIONAL CHITINASE/LYSOZYME-RELATED"/>
    <property type="match status" value="1"/>
</dbReference>
<dbReference type="EMBL" id="CAJPIZ010007406">
    <property type="protein sequence ID" value="CAG2110296.1"/>
    <property type="molecule type" value="Genomic_DNA"/>
</dbReference>
<gene>
    <name evidence="2" type="ORF">OSB1V03_LOCUS10281</name>
</gene>
<dbReference type="Proteomes" id="UP000759131">
    <property type="component" value="Unassembled WGS sequence"/>
</dbReference>
<dbReference type="InterPro" id="IPR052750">
    <property type="entry name" value="GH18_Chitinase"/>
</dbReference>
<dbReference type="PANTHER" id="PTHR42976:SF1">
    <property type="entry name" value="GH18 DOMAIN-CONTAINING PROTEIN-RELATED"/>
    <property type="match status" value="1"/>
</dbReference>
<dbReference type="InterPro" id="IPR017853">
    <property type="entry name" value="GH"/>
</dbReference>
<dbReference type="SUPFAM" id="SSF51445">
    <property type="entry name" value="(Trans)glycosidases"/>
    <property type="match status" value="1"/>
</dbReference>
<evidence type="ECO:0008006" key="4">
    <source>
        <dbReference type="Google" id="ProtNLM"/>
    </source>
</evidence>